<name>A0A168R1F8_ABSGL</name>
<feature type="transmembrane region" description="Helical" evidence="16">
    <location>
        <begin position="766"/>
        <end position="785"/>
    </location>
</feature>
<feature type="transmembrane region" description="Helical" evidence="16">
    <location>
        <begin position="686"/>
        <end position="708"/>
    </location>
</feature>
<dbReference type="FunFam" id="1.20.1640.10:FF:000008">
    <property type="entry name" value="NPC intracellular cholesterol transporter 1"/>
    <property type="match status" value="1"/>
</dbReference>
<evidence type="ECO:0000256" key="13">
    <source>
        <dbReference type="ARBA" id="ARBA00023180"/>
    </source>
</evidence>
<evidence type="ECO:0000256" key="7">
    <source>
        <dbReference type="ARBA" id="ARBA00022989"/>
    </source>
</evidence>
<feature type="transmembrane region" description="Helical" evidence="16">
    <location>
        <begin position="791"/>
        <end position="816"/>
    </location>
</feature>
<sequence length="1602" mass="180151">MMQLFLLFNIALCIIQCFYLQPVYAASEPLTPIHEAGYCAMRGQCDSSMFAHLPCVDNGPASIPESDTFRQQLVETCGAAYQEGPVCCEASQFDDLVNQVKRAEPIISSCPACWKNFMQFWCSFTCSPNQSTFVNITSSTDKNGKAVVDQADYWVGDRFGSHFYDSCKDIKFGSSNGYAMDFIGGGATGWQDMVKFMGKKQLLGSPFQINFPSLEATPRDGLSRYDAKGESCSGGDYRCACVDCQAACPVLPPTDGDIPECYVGLLRCWSFAMVTTYGAILVLVSIWFVSRQKWMVAWIQHWWYDNSNSYDTGRGIYEPVPLSEDQQRNASDDDDVEDNYNANTTNDNRNHHEMLLDPDHTPRRYWLNTRIQRWFYSQGLFCARHPWVVISLGLVLVTVLSSGWSRFSVERNPVNLWVSPNSEALAQKTHFDENFSPFYRTTQLFLVSEQDDEPVLSSSRLEHLFALEKEIHTMVSNQHGSSLQDICFHPNGDVCIVQSITGYWQGDVANFDPTHWRQDLEACLSEPTSCLPESLQPLKPQMILGGYSGADYMTSKALVVTFVLRNSLDAGDIEKAHDWEVSLLDKVLAGVNDRPEWDGVRISYSTESSLEIELNQSSNTDGTTVAISYLVMFLYASIALGRLTSFQPRRFMVESKFSLGVCGILIVIFSVSAAVGLFSFTGRKTTLIIAEVIPFLVLAVGVDNIFILCHEFDRRRRIVDQERQHQLGSRHDDDDDDDNFDERDLICSESIEESAAKTLGKMGPSILLSSLSETIAFGLGTLVSMPAVSSFAIVASTAVFVDFLLQVTCFVSCMVLDARRTEVKRKLRHANRLDCIPCIRLSSQDKIEKEGWFETGWRRGFVPMVLCHKTRIITCLGFLGLFMFNLAMVPQVELGLDQRIALPSDSYLVPYFNDLDAYFNVGPPVYFVVSGANITERSRQKQICGRLPGCDERSLANILEQERKRPHVSYIGEPTSVWLDDYFLWLNPNFECCQLKKQRRGRQSSVPTTPWTQKKELCGEFDMNCEACLPDWSVSDMDTLPEGQAFLDYFNLWIGMPPSESCPLGGKAGYGDAIVVSPDNGAAVGTIETSHFRTFHTPLKNQKDFIQAYASARRIAKDLGNSLDLDVYPYSVFYIFFEQYGQIIKMAVELLGLAMVAIFVITSALLGSLRSGTIVMVVVALILTNVIGTMALWNISLNAVSLVNLVICVGISVEFCCHIARAFMVSTGTKDERAAKSLVDVGSSVFCGITLTKFAGIIVLAFTKSKIFEVYYFRMYLTIVIYGAIHGLILLPILLSLYGGDGMLLLSEFNEDGFVWDWPRSEQGLLIEDRDSFDQVLVTDMPPSHGRWEELCHEFMSSVLPMDDPGMSVDDLPTWRIIFLKDDCFLQPSCELTCSTTTTTTTTSLFSSLTVSPSNTIEPLFEGIDLNHHHSDHRSRTIRPEETRPSSKRQHPSTKEPYPLPKKRRTKKTAAPGPPTVGDDTLFQQLSLAGIDWCRYCGTTEGVNWRPGPWGKRTLCNKHGCDYKGYGLASRLPRLDLSHYRHEEIQDRHRPVIQEFCFYCQQRGAAWIKNKNDKENSGFAALHAQRIEGRNELWWIYLENNP</sequence>
<evidence type="ECO:0000313" key="20">
    <source>
        <dbReference type="Proteomes" id="UP000078561"/>
    </source>
</evidence>
<dbReference type="Proteomes" id="UP000078561">
    <property type="component" value="Unassembled WGS sequence"/>
</dbReference>
<dbReference type="GO" id="GO:0015918">
    <property type="term" value="P:sterol transport"/>
    <property type="evidence" value="ECO:0007669"/>
    <property type="project" value="UniProtKB-ARBA"/>
</dbReference>
<accession>A0A168R1F8</accession>
<keyword evidence="10 16" id="KW-0472">Membrane</keyword>
<reference evidence="19" key="1">
    <citation type="submission" date="2016-04" db="EMBL/GenBank/DDBJ databases">
        <authorList>
            <person name="Evans L.H."/>
            <person name="Alamgir A."/>
            <person name="Owens N."/>
            <person name="Weber N.D."/>
            <person name="Virtaneva K."/>
            <person name="Barbian K."/>
            <person name="Babar A."/>
            <person name="Rosenke K."/>
        </authorList>
    </citation>
    <scope>NUCLEOTIDE SEQUENCE [LARGE SCALE GENOMIC DNA]</scope>
    <source>
        <strain evidence="19">CBS 101.48</strain>
    </source>
</reference>
<dbReference type="OrthoDB" id="6510177at2759"/>
<evidence type="ECO:0000256" key="6">
    <source>
        <dbReference type="ARBA" id="ARBA00022729"/>
    </source>
</evidence>
<keyword evidence="4" id="KW-0153">Cholesterol metabolism</keyword>
<evidence type="ECO:0000256" key="10">
    <source>
        <dbReference type="ARBA" id="ARBA00023136"/>
    </source>
</evidence>
<gene>
    <name evidence="19" type="primary">ABSGL_11812.1 scaffold 12340</name>
</gene>
<dbReference type="Pfam" id="PF16414">
    <property type="entry name" value="NPC1_N"/>
    <property type="match status" value="1"/>
</dbReference>
<feature type="region of interest" description="Disordered" evidence="15">
    <location>
        <begin position="1426"/>
        <end position="1479"/>
    </location>
</feature>
<dbReference type="SUPFAM" id="SSF82866">
    <property type="entry name" value="Multidrug efflux transporter AcrB transmembrane domain"/>
    <property type="match status" value="2"/>
</dbReference>
<dbReference type="PANTHER" id="PTHR45727">
    <property type="entry name" value="NPC INTRACELLULAR CHOLESTEROL TRANSPORTER 1"/>
    <property type="match status" value="1"/>
</dbReference>
<comment type="subcellular location">
    <subcellularLocation>
        <location evidence="1">Endomembrane system</location>
        <topology evidence="1">Multi-pass membrane protein</topology>
    </subcellularLocation>
</comment>
<keyword evidence="9" id="KW-0443">Lipid metabolism</keyword>
<evidence type="ECO:0000256" key="2">
    <source>
        <dbReference type="ARBA" id="ARBA00005585"/>
    </source>
</evidence>
<feature type="region of interest" description="Disordered" evidence="15">
    <location>
        <begin position="322"/>
        <end position="354"/>
    </location>
</feature>
<evidence type="ECO:0000313" key="19">
    <source>
        <dbReference type="EMBL" id="SAM05937.1"/>
    </source>
</evidence>
<dbReference type="GO" id="GO:0005319">
    <property type="term" value="F:lipid transporter activity"/>
    <property type="evidence" value="ECO:0007669"/>
    <property type="project" value="InterPro"/>
</dbReference>
<dbReference type="PANTHER" id="PTHR45727:SF2">
    <property type="entry name" value="NPC INTRACELLULAR CHOLESTEROL TRANSPORTER 1"/>
    <property type="match status" value="1"/>
</dbReference>
<protein>
    <recommendedName>
        <fullName evidence="18">SSD domain-containing protein</fullName>
    </recommendedName>
</protein>
<dbReference type="Pfam" id="PF22314">
    <property type="entry name" value="NPC1_MLD"/>
    <property type="match status" value="1"/>
</dbReference>
<evidence type="ECO:0000256" key="12">
    <source>
        <dbReference type="ARBA" id="ARBA00023166"/>
    </source>
</evidence>
<feature type="signal peptide" evidence="17">
    <location>
        <begin position="1"/>
        <end position="25"/>
    </location>
</feature>
<feature type="transmembrane region" description="Helical" evidence="16">
    <location>
        <begin position="657"/>
        <end position="680"/>
    </location>
</feature>
<dbReference type="InterPro" id="IPR032190">
    <property type="entry name" value="NPC1_N"/>
</dbReference>
<keyword evidence="20" id="KW-1185">Reference proteome</keyword>
<proteinExistence type="inferred from homology"/>
<feature type="transmembrane region" description="Helical" evidence="16">
    <location>
        <begin position="1243"/>
        <end position="1263"/>
    </location>
</feature>
<feature type="chain" id="PRO_5007899992" description="SSD domain-containing protein" evidence="17">
    <location>
        <begin position="26"/>
        <end position="1602"/>
    </location>
</feature>
<feature type="transmembrane region" description="Helical" evidence="16">
    <location>
        <begin position="1275"/>
        <end position="1298"/>
    </location>
</feature>
<dbReference type="InterPro" id="IPR053956">
    <property type="entry name" value="NPC1_MLD"/>
</dbReference>
<evidence type="ECO:0000256" key="9">
    <source>
        <dbReference type="ARBA" id="ARBA00023098"/>
    </source>
</evidence>
<keyword evidence="8" id="KW-0445">Lipid transport</keyword>
<keyword evidence="3" id="KW-0813">Transport</keyword>
<evidence type="ECO:0000256" key="11">
    <source>
        <dbReference type="ARBA" id="ARBA00023157"/>
    </source>
</evidence>
<organism evidence="19">
    <name type="scientific">Absidia glauca</name>
    <name type="common">Pin mould</name>
    <dbReference type="NCBI Taxonomy" id="4829"/>
    <lineage>
        <taxon>Eukaryota</taxon>
        <taxon>Fungi</taxon>
        <taxon>Fungi incertae sedis</taxon>
        <taxon>Mucoromycota</taxon>
        <taxon>Mucoromycotina</taxon>
        <taxon>Mucoromycetes</taxon>
        <taxon>Mucorales</taxon>
        <taxon>Cunninghamellaceae</taxon>
        <taxon>Absidia</taxon>
    </lineage>
</organism>
<comment type="similarity">
    <text evidence="2">Belongs to the patched family.</text>
</comment>
<feature type="transmembrane region" description="Helical" evidence="16">
    <location>
        <begin position="626"/>
        <end position="645"/>
    </location>
</feature>
<evidence type="ECO:0000256" key="1">
    <source>
        <dbReference type="ARBA" id="ARBA00004127"/>
    </source>
</evidence>
<feature type="transmembrane region" description="Helical" evidence="16">
    <location>
        <begin position="1202"/>
        <end position="1223"/>
    </location>
</feature>
<evidence type="ECO:0000256" key="16">
    <source>
        <dbReference type="SAM" id="Phobius"/>
    </source>
</evidence>
<evidence type="ECO:0000259" key="18">
    <source>
        <dbReference type="PROSITE" id="PS50156"/>
    </source>
</evidence>
<evidence type="ECO:0000256" key="3">
    <source>
        <dbReference type="ARBA" id="ARBA00022448"/>
    </source>
</evidence>
<dbReference type="PROSITE" id="PS50156">
    <property type="entry name" value="SSD"/>
    <property type="match status" value="1"/>
</dbReference>
<evidence type="ECO:0000256" key="14">
    <source>
        <dbReference type="ARBA" id="ARBA00023221"/>
    </source>
</evidence>
<keyword evidence="11" id="KW-1015">Disulfide bond</keyword>
<evidence type="ECO:0000256" key="17">
    <source>
        <dbReference type="SAM" id="SignalP"/>
    </source>
</evidence>
<keyword evidence="12" id="KW-1207">Sterol metabolism</keyword>
<dbReference type="GO" id="GO:0012505">
    <property type="term" value="C:endomembrane system"/>
    <property type="evidence" value="ECO:0007669"/>
    <property type="project" value="UniProtKB-SubCell"/>
</dbReference>
<dbReference type="InParanoid" id="A0A168R1F8"/>
<dbReference type="STRING" id="4829.A0A168R1F8"/>
<keyword evidence="6 17" id="KW-0732">Signal</keyword>
<dbReference type="InterPro" id="IPR004765">
    <property type="entry name" value="NPC1-like"/>
</dbReference>
<evidence type="ECO:0000256" key="5">
    <source>
        <dbReference type="ARBA" id="ARBA00022692"/>
    </source>
</evidence>
<feature type="transmembrane region" description="Helical" evidence="16">
    <location>
        <begin position="387"/>
        <end position="405"/>
    </location>
</feature>
<evidence type="ECO:0000256" key="15">
    <source>
        <dbReference type="SAM" id="MobiDB-lite"/>
    </source>
</evidence>
<dbReference type="NCBIfam" id="TIGR00917">
    <property type="entry name" value="2A060601"/>
    <property type="match status" value="1"/>
</dbReference>
<evidence type="ECO:0000256" key="4">
    <source>
        <dbReference type="ARBA" id="ARBA00022548"/>
    </source>
</evidence>
<feature type="transmembrane region" description="Helical" evidence="16">
    <location>
        <begin position="1147"/>
        <end position="1167"/>
    </location>
</feature>
<dbReference type="OMA" id="WWFDVES"/>
<dbReference type="InterPro" id="IPR000731">
    <property type="entry name" value="SSD"/>
</dbReference>
<dbReference type="GO" id="GO:0008203">
    <property type="term" value="P:cholesterol metabolic process"/>
    <property type="evidence" value="ECO:0007669"/>
    <property type="project" value="UniProtKB-KW"/>
</dbReference>
<dbReference type="Gene3D" id="1.20.1640.10">
    <property type="entry name" value="Multidrug efflux transporter AcrB transmembrane domain"/>
    <property type="match status" value="2"/>
</dbReference>
<dbReference type="InterPro" id="IPR003392">
    <property type="entry name" value="PTHD_SSD"/>
</dbReference>
<feature type="compositionally biased region" description="Basic and acidic residues" evidence="15">
    <location>
        <begin position="1426"/>
        <end position="1445"/>
    </location>
</feature>
<keyword evidence="14" id="KW-0753">Steroid metabolism</keyword>
<dbReference type="FunFam" id="1.20.1640.10:FF:000029">
    <property type="entry name" value="Putative Patched sphingolipid transporter"/>
    <property type="match status" value="1"/>
</dbReference>
<dbReference type="Pfam" id="PF02460">
    <property type="entry name" value="Patched"/>
    <property type="match status" value="1"/>
</dbReference>
<dbReference type="GO" id="GO:0016020">
    <property type="term" value="C:membrane"/>
    <property type="evidence" value="ECO:0007669"/>
    <property type="project" value="InterPro"/>
</dbReference>
<keyword evidence="5 16" id="KW-0812">Transmembrane</keyword>
<feature type="transmembrane region" description="Helical" evidence="16">
    <location>
        <begin position="269"/>
        <end position="289"/>
    </location>
</feature>
<dbReference type="EMBL" id="LT554481">
    <property type="protein sequence ID" value="SAM05937.1"/>
    <property type="molecule type" value="Genomic_DNA"/>
</dbReference>
<evidence type="ECO:0000256" key="8">
    <source>
        <dbReference type="ARBA" id="ARBA00023055"/>
    </source>
</evidence>
<feature type="domain" description="SSD" evidence="18">
    <location>
        <begin position="621"/>
        <end position="816"/>
    </location>
</feature>
<keyword evidence="13" id="KW-0325">Glycoprotein</keyword>
<keyword evidence="7 16" id="KW-1133">Transmembrane helix</keyword>
<dbReference type="GO" id="GO:0032934">
    <property type="term" value="F:sterol binding"/>
    <property type="evidence" value="ECO:0007669"/>
    <property type="project" value="TreeGrafter"/>
</dbReference>
<feature type="transmembrane region" description="Helical" evidence="16">
    <location>
        <begin position="1173"/>
        <end position="1195"/>
    </location>
</feature>